<name>A0A3S4CDR4_9HYPH</name>
<sequence>MVSVQSFVAAAEETDQALKSLSVQCAGLRDQVSFACIFYDERHDDRLIHAFLEDHFAGVPVIGGTSCGGAMSAQGLGGEGSIGLLAVIDPNGEYGVATASLQGDIASVAEATLHRALANASCPGELPELVWVYQAPGQEELVIEGLRRVVGDRCPIIGGSSADNTVAGRWRQLGPDGPMAHGLVVAVLFSSGGISFAFQGGYEPAGPSGVVTKVAYEPLGSSGVVTSARGRTIVSIDGEPAAQVYNRWTQGAVAEKLGGGNILMETTMHPLGIDVGKIGDVPHYLVVHPDQVLADGSLCTFADIAEGTTLFSMRGDKTRLVERAGKVATAAANGLPGGPESLAGGLVVYCAGCRLAVDDQMDEVATTIAESFDGSPFIGCFTFGEQGQVLGHNAHGNLMISAIAFGR</sequence>
<dbReference type="InterPro" id="IPR013702">
    <property type="entry name" value="FIST_domain_N"/>
</dbReference>
<feature type="domain" description="FIST C-domain" evidence="2">
    <location>
        <begin position="241"/>
        <end position="389"/>
    </location>
</feature>
<proteinExistence type="predicted"/>
<evidence type="ECO:0000259" key="2">
    <source>
        <dbReference type="SMART" id="SM01204"/>
    </source>
</evidence>
<dbReference type="Pfam" id="PF10442">
    <property type="entry name" value="FIST_C"/>
    <property type="match status" value="1"/>
</dbReference>
<keyword evidence="4" id="KW-1185">Reference proteome</keyword>
<feature type="domain" description="FIST" evidence="1">
    <location>
        <begin position="31"/>
        <end position="240"/>
    </location>
</feature>
<reference evidence="3 4" key="1">
    <citation type="submission" date="2018-12" db="EMBL/GenBank/DDBJ databases">
        <authorList>
            <person name="Criscuolo A."/>
        </authorList>
    </citation>
    <scope>NUCLEOTIDE SEQUENCE [LARGE SCALE GENOMIC DNA]</scope>
    <source>
        <strain evidence="3">ACIP1116281</strain>
    </source>
</reference>
<organism evidence="3 4">
    <name type="scientific">Devosia equisanguinis</name>
    <dbReference type="NCBI Taxonomy" id="2490941"/>
    <lineage>
        <taxon>Bacteria</taxon>
        <taxon>Pseudomonadati</taxon>
        <taxon>Pseudomonadota</taxon>
        <taxon>Alphaproteobacteria</taxon>
        <taxon>Hyphomicrobiales</taxon>
        <taxon>Devosiaceae</taxon>
        <taxon>Devosia</taxon>
    </lineage>
</organism>
<dbReference type="InterPro" id="IPR019494">
    <property type="entry name" value="FIST_C"/>
</dbReference>
<dbReference type="AlphaFoldDB" id="A0A3S4CDR4"/>
<dbReference type="PANTHER" id="PTHR40252">
    <property type="entry name" value="BLR0328 PROTEIN"/>
    <property type="match status" value="1"/>
</dbReference>
<dbReference type="Proteomes" id="UP000268844">
    <property type="component" value="Unassembled WGS sequence"/>
</dbReference>
<evidence type="ECO:0000313" key="4">
    <source>
        <dbReference type="Proteomes" id="UP000268844"/>
    </source>
</evidence>
<dbReference type="SMART" id="SM01204">
    <property type="entry name" value="FIST_C"/>
    <property type="match status" value="1"/>
</dbReference>
<evidence type="ECO:0000259" key="1">
    <source>
        <dbReference type="SMART" id="SM00897"/>
    </source>
</evidence>
<protein>
    <submittedName>
        <fullName evidence="3">FIST N domain protein</fullName>
    </submittedName>
</protein>
<gene>
    <name evidence="3" type="ORF">DEVEQU_02018</name>
</gene>
<dbReference type="SMART" id="SM00897">
    <property type="entry name" value="FIST"/>
    <property type="match status" value="1"/>
</dbReference>
<dbReference type="OrthoDB" id="179842at2"/>
<evidence type="ECO:0000313" key="3">
    <source>
        <dbReference type="EMBL" id="VDS04877.1"/>
    </source>
</evidence>
<dbReference type="EMBL" id="UZWD01000025">
    <property type="protein sequence ID" value="VDS04877.1"/>
    <property type="molecule type" value="Genomic_DNA"/>
</dbReference>
<accession>A0A3S4CDR4</accession>
<dbReference type="PANTHER" id="PTHR40252:SF2">
    <property type="entry name" value="BLR0328 PROTEIN"/>
    <property type="match status" value="1"/>
</dbReference>
<dbReference type="Pfam" id="PF08495">
    <property type="entry name" value="FIST"/>
    <property type="match status" value="1"/>
</dbReference>